<keyword evidence="1" id="KW-0547">Nucleotide-binding</keyword>
<dbReference type="InterPro" id="IPR018973">
    <property type="entry name" value="MZB"/>
</dbReference>
<dbReference type="PROSITE" id="PS51192">
    <property type="entry name" value="HELICASE_ATP_BIND_1"/>
    <property type="match status" value="1"/>
</dbReference>
<dbReference type="Pfam" id="PF00270">
    <property type="entry name" value="DEAD"/>
    <property type="match status" value="1"/>
</dbReference>
<name>A0A8J3V293_9ACTN</name>
<reference evidence="5" key="1">
    <citation type="submission" date="2021-01" db="EMBL/GenBank/DDBJ databases">
        <title>Whole genome shotgun sequence of Planotetraspora thailandica NBRC 104271.</title>
        <authorList>
            <person name="Komaki H."/>
            <person name="Tamura T."/>
        </authorList>
    </citation>
    <scope>NUCLEOTIDE SEQUENCE</scope>
    <source>
        <strain evidence="5">NBRC 104271</strain>
    </source>
</reference>
<keyword evidence="5" id="KW-0347">Helicase</keyword>
<dbReference type="InterPro" id="IPR027417">
    <property type="entry name" value="P-loop_NTPase"/>
</dbReference>
<dbReference type="SMART" id="SM00490">
    <property type="entry name" value="HELICc"/>
    <property type="match status" value="1"/>
</dbReference>
<dbReference type="PROSITE" id="PS51194">
    <property type="entry name" value="HELICASE_CTER"/>
    <property type="match status" value="1"/>
</dbReference>
<keyword evidence="5" id="KW-0378">Hydrolase</keyword>
<dbReference type="RefSeq" id="WP_203946300.1">
    <property type="nucleotide sequence ID" value="NZ_BOOR01000033.1"/>
</dbReference>
<dbReference type="EMBL" id="BOOR01000033">
    <property type="protein sequence ID" value="GII56128.1"/>
    <property type="molecule type" value="Genomic_DNA"/>
</dbReference>
<feature type="domain" description="Helicase ATP-binding" evidence="3">
    <location>
        <begin position="100"/>
        <end position="309"/>
    </location>
</feature>
<dbReference type="InterPro" id="IPR014001">
    <property type="entry name" value="Helicase_ATP-bd"/>
</dbReference>
<dbReference type="GO" id="GO:0006289">
    <property type="term" value="P:nucleotide-excision repair"/>
    <property type="evidence" value="ECO:0007669"/>
    <property type="project" value="TreeGrafter"/>
</dbReference>
<gene>
    <name evidence="5" type="ORF">Pth03_45170</name>
</gene>
<dbReference type="GO" id="GO:0036297">
    <property type="term" value="P:interstrand cross-link repair"/>
    <property type="evidence" value="ECO:0007669"/>
    <property type="project" value="TreeGrafter"/>
</dbReference>
<protein>
    <submittedName>
        <fullName evidence="5">DEAD/DEAH box helicase</fullName>
    </submittedName>
</protein>
<dbReference type="Pfam" id="PF09369">
    <property type="entry name" value="MZB"/>
    <property type="match status" value="1"/>
</dbReference>
<dbReference type="GO" id="GO:0003676">
    <property type="term" value="F:nucleic acid binding"/>
    <property type="evidence" value="ECO:0007669"/>
    <property type="project" value="InterPro"/>
</dbReference>
<organism evidence="5 6">
    <name type="scientific">Planotetraspora thailandica</name>
    <dbReference type="NCBI Taxonomy" id="487172"/>
    <lineage>
        <taxon>Bacteria</taxon>
        <taxon>Bacillati</taxon>
        <taxon>Actinomycetota</taxon>
        <taxon>Actinomycetes</taxon>
        <taxon>Streptosporangiales</taxon>
        <taxon>Streptosporangiaceae</taxon>
        <taxon>Planotetraspora</taxon>
    </lineage>
</organism>
<accession>A0A8J3V293</accession>
<dbReference type="InterPro" id="IPR011545">
    <property type="entry name" value="DEAD/DEAH_box_helicase_dom"/>
</dbReference>
<proteinExistence type="predicted"/>
<dbReference type="SMART" id="SM00487">
    <property type="entry name" value="DEXDc"/>
    <property type="match status" value="1"/>
</dbReference>
<keyword evidence="2" id="KW-0067">ATP-binding</keyword>
<evidence type="ECO:0000313" key="5">
    <source>
        <dbReference type="EMBL" id="GII56128.1"/>
    </source>
</evidence>
<keyword evidence="6" id="KW-1185">Reference proteome</keyword>
<dbReference type="CDD" id="cd17923">
    <property type="entry name" value="DEXHc_Hrq1-like"/>
    <property type="match status" value="1"/>
</dbReference>
<dbReference type="GO" id="GO:0043138">
    <property type="term" value="F:3'-5' DNA helicase activity"/>
    <property type="evidence" value="ECO:0007669"/>
    <property type="project" value="TreeGrafter"/>
</dbReference>
<evidence type="ECO:0000256" key="1">
    <source>
        <dbReference type="ARBA" id="ARBA00022741"/>
    </source>
</evidence>
<dbReference type="PANTHER" id="PTHR47957">
    <property type="entry name" value="ATP-DEPENDENT HELICASE HRQ1"/>
    <property type="match status" value="1"/>
</dbReference>
<evidence type="ECO:0000313" key="6">
    <source>
        <dbReference type="Proteomes" id="UP000605992"/>
    </source>
</evidence>
<evidence type="ECO:0000256" key="2">
    <source>
        <dbReference type="ARBA" id="ARBA00022840"/>
    </source>
</evidence>
<dbReference type="InterPro" id="IPR001650">
    <property type="entry name" value="Helicase_C-like"/>
</dbReference>
<dbReference type="Proteomes" id="UP000605992">
    <property type="component" value="Unassembled WGS sequence"/>
</dbReference>
<evidence type="ECO:0000259" key="3">
    <source>
        <dbReference type="PROSITE" id="PS51192"/>
    </source>
</evidence>
<comment type="caution">
    <text evidence="5">The sequence shown here is derived from an EMBL/GenBank/DDBJ whole genome shotgun (WGS) entry which is preliminary data.</text>
</comment>
<dbReference type="SUPFAM" id="SSF52540">
    <property type="entry name" value="P-loop containing nucleoside triphosphate hydrolases"/>
    <property type="match status" value="2"/>
</dbReference>
<dbReference type="GO" id="GO:0005524">
    <property type="term" value="F:ATP binding"/>
    <property type="evidence" value="ECO:0007669"/>
    <property type="project" value="UniProtKB-KW"/>
</dbReference>
<sequence>MTHTLDALSTSGLIVESYRRYLRSLLPVREPRIAEALAAEITRSPMLTKGPLLEATPPYATGATPRQLITEGVLDPAFAALGGPEQPLDRPLYRHQEQALRKATRGRNIVVATGTGSGKTESFLLPILNSLLAEHSRGELGPGVRALLLYPMNALANDQLKRLRQLLAQVPQITFGRYTGDTPGSARVAAETFEALNPGAQRLPNELLSRDEMRAAPPHILLTNYAMLEYLLLRPADLDLFEGRSWRFIALDEAHVYDGAKAAELAMLLRRLHDRVAPDEPLQCIATSATVGDNPTAVTDFATKLFDASFEWVPEDVSRQDLVRASRVQFPVAPFWGPLPAELYRQLAQAEDPGSEILVLAKERGFVGDDPGVVLAHEQGMADLRERLAAGPQMFGELAHLVFDPADRPEESLAAVVAVGSKVRDHSGSPVLSARYHLFARATEGAFTCLTGSGPHVSLGRREICGTCHGAVFEFGACKRCGAVHLVGAVRHADGGYVFAPRVRQDEQRVWLLLGDAPVVADEDDEDIEGTPEIRADMAYLCPTCGALHAGSQHPLGCWRQDCSETSLWPVRRISTRHDSPQGCGVCGARGAGSVRLFESGSDAAVAVLATALYQALPPASKDEIADQPGEGRKLLSFSDSRQAAAFFAPYFESSYASIQHRRLILEGLQAANRDGEAVSVADLTFHVAKAAARVHVFERRMTRQQREREVALWIMQELVAMDDRQSMEGLGLIRVDLDRESRWPAPAGLKALGLSDDECWGLLSELLRTLRQSGVLHMPDEVDPRDEAFAPRLGPLYVREDGSEPTRKVLSWLPTRGVNRRLDYVQRVLAALGSGADPDDVLRGCWKLIIGQRDGWLATETVRGLGTVRQVDHTWLKLSPVDSPVYRCGVCRRVAAVSVRGVCPTMRCTGTLEPFPVPVAGEDDNHYRSVYRSLTPVPLVAREHTAQWTSLEAADIQQKFLRGEVNMLSCSTTFELGVDVGELQSVVLRNMPPTTANYVQRAGRAGRRTDSAALVVTYAQRRSHDLSRFQDPVSMIAGEVRAPYVPLGNERIDRRHAHSIAISAFFRDARQTTGETWSTAGDFFLPGGKGAPASRVRSFLTPVPREVLQSLMRVLPPEVQREIGVNTGEWVDELARLLDEVGRQLTLDVEIFEERRRKAYEERKDHLVARYAKTINTLTQRDLLGYLANRNVLPKYGFPVDTVELRTSYSGEPVGAKLELTRDLSAAIYEYAPGAEVVAGGLLWRSGGVYRLPDRELVGKFYAICEHCQHYRESDDELDPICPLCSTAARSAPRQYYVPEFGFVAEAKASKTTTTPPRRSWNGATHVLSLAAEEIEDFTWRTANGGILHGRAGSRGRLIAVSEGTTGAGYLICDWCGAGVPLGTKTGKTHTHLLRGTECTGPLQLRSLAHPYETDILDLSFDHLAMPPSASPVHWRSALYALLEGAAECLELSRDDIDGALFARPGRRLGIVMFDAVPGGAGSVLRIARRLEDVAEAALQRVSDCDCGEETSCYGCLRSFRNQRYHEELSRGAAIDVLHPLLQGEGLIGAAM</sequence>
<feature type="domain" description="Helicase C-terminal" evidence="4">
    <location>
        <begin position="871"/>
        <end position="1054"/>
    </location>
</feature>
<dbReference type="Gene3D" id="3.40.50.300">
    <property type="entry name" value="P-loop containing nucleotide triphosphate hydrolases"/>
    <property type="match status" value="2"/>
</dbReference>
<evidence type="ECO:0000259" key="4">
    <source>
        <dbReference type="PROSITE" id="PS51194"/>
    </source>
</evidence>
<dbReference type="PANTHER" id="PTHR47957:SF3">
    <property type="entry name" value="ATP-DEPENDENT HELICASE HRQ1"/>
    <property type="match status" value="1"/>
</dbReference>
<dbReference type="Pfam" id="PF00271">
    <property type="entry name" value="Helicase_C"/>
    <property type="match status" value="1"/>
</dbReference>